<evidence type="ECO:0000313" key="2">
    <source>
        <dbReference type="Proteomes" id="UP001270362"/>
    </source>
</evidence>
<keyword evidence="2" id="KW-1185">Reference proteome</keyword>
<protein>
    <submittedName>
        <fullName evidence="1">Uncharacterized protein</fullName>
    </submittedName>
</protein>
<evidence type="ECO:0000313" key="1">
    <source>
        <dbReference type="EMBL" id="KAK3686114.1"/>
    </source>
</evidence>
<dbReference type="AlphaFoldDB" id="A0AAE0X6D8"/>
<sequence>MEAWAPSVHDPRSRPTALLNIHFSLTFIPFIPFKFTSMAALLSEAAQLPDGECWHPDSVGVWDKKWTCRFSLPFRIPRFGRVGRPLRPFIFAMLCDDTSTSGSNLAGIHRVTASAELYRKDERHGVHFLASHSVLTAVIKAHEHSLYFVFRGAAIDTPGEYRFRIFFIDGEGTRINCCITAPILVVPDSEPIPVLPFERDEDELWAVLHPGAPLFMDGTENTMVTTKLSLDVDKHQPHHPK</sequence>
<organism evidence="1 2">
    <name type="scientific">Podospora appendiculata</name>
    <dbReference type="NCBI Taxonomy" id="314037"/>
    <lineage>
        <taxon>Eukaryota</taxon>
        <taxon>Fungi</taxon>
        <taxon>Dikarya</taxon>
        <taxon>Ascomycota</taxon>
        <taxon>Pezizomycotina</taxon>
        <taxon>Sordariomycetes</taxon>
        <taxon>Sordariomycetidae</taxon>
        <taxon>Sordariales</taxon>
        <taxon>Podosporaceae</taxon>
        <taxon>Podospora</taxon>
    </lineage>
</organism>
<name>A0AAE0X6D8_9PEZI</name>
<proteinExistence type="predicted"/>
<comment type="caution">
    <text evidence="1">The sequence shown here is derived from an EMBL/GenBank/DDBJ whole genome shotgun (WGS) entry which is preliminary data.</text>
</comment>
<reference evidence="1" key="1">
    <citation type="journal article" date="2023" name="Mol. Phylogenet. Evol.">
        <title>Genome-scale phylogeny and comparative genomics of the fungal order Sordariales.</title>
        <authorList>
            <person name="Hensen N."/>
            <person name="Bonometti L."/>
            <person name="Westerberg I."/>
            <person name="Brannstrom I.O."/>
            <person name="Guillou S."/>
            <person name="Cros-Aarteil S."/>
            <person name="Calhoun S."/>
            <person name="Haridas S."/>
            <person name="Kuo A."/>
            <person name="Mondo S."/>
            <person name="Pangilinan J."/>
            <person name="Riley R."/>
            <person name="LaButti K."/>
            <person name="Andreopoulos B."/>
            <person name="Lipzen A."/>
            <person name="Chen C."/>
            <person name="Yan M."/>
            <person name="Daum C."/>
            <person name="Ng V."/>
            <person name="Clum A."/>
            <person name="Steindorff A."/>
            <person name="Ohm R.A."/>
            <person name="Martin F."/>
            <person name="Silar P."/>
            <person name="Natvig D.O."/>
            <person name="Lalanne C."/>
            <person name="Gautier V."/>
            <person name="Ament-Velasquez S.L."/>
            <person name="Kruys A."/>
            <person name="Hutchinson M.I."/>
            <person name="Powell A.J."/>
            <person name="Barry K."/>
            <person name="Miller A.N."/>
            <person name="Grigoriev I.V."/>
            <person name="Debuchy R."/>
            <person name="Gladieux P."/>
            <person name="Hiltunen Thoren M."/>
            <person name="Johannesson H."/>
        </authorList>
    </citation>
    <scope>NUCLEOTIDE SEQUENCE</scope>
    <source>
        <strain evidence="1">CBS 314.62</strain>
    </source>
</reference>
<gene>
    <name evidence="1" type="ORF">B0T22DRAFT_443209</name>
</gene>
<dbReference type="EMBL" id="JAULSO010000003">
    <property type="protein sequence ID" value="KAK3686114.1"/>
    <property type="molecule type" value="Genomic_DNA"/>
</dbReference>
<reference evidence="1" key="2">
    <citation type="submission" date="2023-06" db="EMBL/GenBank/DDBJ databases">
        <authorList>
            <consortium name="Lawrence Berkeley National Laboratory"/>
            <person name="Haridas S."/>
            <person name="Hensen N."/>
            <person name="Bonometti L."/>
            <person name="Westerberg I."/>
            <person name="Brannstrom I.O."/>
            <person name="Guillou S."/>
            <person name="Cros-Aarteil S."/>
            <person name="Calhoun S."/>
            <person name="Kuo A."/>
            <person name="Mondo S."/>
            <person name="Pangilinan J."/>
            <person name="Riley R."/>
            <person name="Labutti K."/>
            <person name="Andreopoulos B."/>
            <person name="Lipzen A."/>
            <person name="Chen C."/>
            <person name="Yanf M."/>
            <person name="Daum C."/>
            <person name="Ng V."/>
            <person name="Clum A."/>
            <person name="Steindorff A."/>
            <person name="Ohm R."/>
            <person name="Martin F."/>
            <person name="Silar P."/>
            <person name="Natvig D."/>
            <person name="Lalanne C."/>
            <person name="Gautier V."/>
            <person name="Ament-Velasquez S.L."/>
            <person name="Kruys A."/>
            <person name="Hutchinson M.I."/>
            <person name="Powell A.J."/>
            <person name="Barry K."/>
            <person name="Miller A.N."/>
            <person name="Grigoriev I.V."/>
            <person name="Debuchy R."/>
            <person name="Gladieux P."/>
            <person name="Thoren M.H."/>
            <person name="Johannesson H."/>
        </authorList>
    </citation>
    <scope>NUCLEOTIDE SEQUENCE</scope>
    <source>
        <strain evidence="1">CBS 314.62</strain>
    </source>
</reference>
<dbReference type="Proteomes" id="UP001270362">
    <property type="component" value="Unassembled WGS sequence"/>
</dbReference>
<accession>A0AAE0X6D8</accession>